<name>A0A1B0C2H6_9MUSC</name>
<evidence type="ECO:0000313" key="3">
    <source>
        <dbReference type="Proteomes" id="UP000092460"/>
    </source>
</evidence>
<protein>
    <submittedName>
        <fullName evidence="2">Uncharacterized protein</fullName>
    </submittedName>
</protein>
<dbReference type="EMBL" id="JXJN01024543">
    <property type="status" value="NOT_ANNOTATED_CDS"/>
    <property type="molecule type" value="Genomic_DNA"/>
</dbReference>
<feature type="region of interest" description="Disordered" evidence="1">
    <location>
        <begin position="61"/>
        <end position="80"/>
    </location>
</feature>
<dbReference type="VEuPathDB" id="VectorBase:GPPI047377"/>
<dbReference type="AlphaFoldDB" id="A0A1B0C2H6"/>
<accession>A0A1B0C2H6</accession>
<dbReference type="EnsemblMetazoa" id="GPPI047377-RA">
    <property type="protein sequence ID" value="GPPI047377-PA"/>
    <property type="gene ID" value="GPPI047377"/>
</dbReference>
<sequence length="204" mass="22634">MNSFFNNPASWTQRAANISLACNTELSVLDDADHNANALLEDLLKDIPEIATTYHGIKAESTENSKKNVENNLSEQEQLGSWNVSFPPSATNRVKNEKIFATTATQTDIPKVKDAVIQTMQTNPYPKLSSITFDLNCNQSRGFRELGQLLLDPSLSLPMKYYCLQKISMANQQASTYSRRGISPTIAGQAAQRILNDLNECMAE</sequence>
<reference evidence="3" key="1">
    <citation type="submission" date="2015-01" db="EMBL/GenBank/DDBJ databases">
        <authorList>
            <person name="Aksoy S."/>
            <person name="Warren W."/>
            <person name="Wilson R.K."/>
        </authorList>
    </citation>
    <scope>NUCLEOTIDE SEQUENCE [LARGE SCALE GENOMIC DNA]</scope>
    <source>
        <strain evidence="3">IAEA</strain>
    </source>
</reference>
<feature type="compositionally biased region" description="Polar residues" evidence="1">
    <location>
        <begin position="70"/>
        <end position="80"/>
    </location>
</feature>
<keyword evidence="3" id="KW-1185">Reference proteome</keyword>
<organism evidence="2 3">
    <name type="scientific">Glossina palpalis gambiensis</name>
    <dbReference type="NCBI Taxonomy" id="67801"/>
    <lineage>
        <taxon>Eukaryota</taxon>
        <taxon>Metazoa</taxon>
        <taxon>Ecdysozoa</taxon>
        <taxon>Arthropoda</taxon>
        <taxon>Hexapoda</taxon>
        <taxon>Insecta</taxon>
        <taxon>Pterygota</taxon>
        <taxon>Neoptera</taxon>
        <taxon>Endopterygota</taxon>
        <taxon>Diptera</taxon>
        <taxon>Brachycera</taxon>
        <taxon>Muscomorpha</taxon>
        <taxon>Hippoboscoidea</taxon>
        <taxon>Glossinidae</taxon>
        <taxon>Glossina</taxon>
    </lineage>
</organism>
<dbReference type="Proteomes" id="UP000092460">
    <property type="component" value="Unassembled WGS sequence"/>
</dbReference>
<evidence type="ECO:0000256" key="1">
    <source>
        <dbReference type="SAM" id="MobiDB-lite"/>
    </source>
</evidence>
<evidence type="ECO:0000313" key="2">
    <source>
        <dbReference type="EnsemblMetazoa" id="GPPI047377-PA"/>
    </source>
</evidence>
<proteinExistence type="predicted"/>
<reference evidence="2" key="2">
    <citation type="submission" date="2020-05" db="UniProtKB">
        <authorList>
            <consortium name="EnsemblMetazoa"/>
        </authorList>
    </citation>
    <scope>IDENTIFICATION</scope>
    <source>
        <strain evidence="2">IAEA</strain>
    </source>
</reference>